<keyword evidence="1" id="KW-1015">Disulfide bond</keyword>
<evidence type="ECO:0000259" key="2">
    <source>
        <dbReference type="PROSITE" id="PS50835"/>
    </source>
</evidence>
<dbReference type="PANTHER" id="PTHR11738">
    <property type="entry name" value="MHC CLASS I NK CELL RECEPTOR"/>
    <property type="match status" value="1"/>
</dbReference>
<dbReference type="InterPro" id="IPR050412">
    <property type="entry name" value="Ig-like_Receptors_ImmuneReg"/>
</dbReference>
<comment type="caution">
    <text evidence="3">The sequence shown here is derived from an EMBL/GenBank/DDBJ whole genome shotgun (WGS) entry which is preliminary data.</text>
</comment>
<name>A0A9Q0XFA1_9SAUR</name>
<evidence type="ECO:0000313" key="4">
    <source>
        <dbReference type="Proteomes" id="UP001142489"/>
    </source>
</evidence>
<proteinExistence type="predicted"/>
<dbReference type="InterPro" id="IPR036179">
    <property type="entry name" value="Ig-like_dom_sf"/>
</dbReference>
<dbReference type="GO" id="GO:0002764">
    <property type="term" value="P:immune response-regulating signaling pathway"/>
    <property type="evidence" value="ECO:0007669"/>
    <property type="project" value="TreeGrafter"/>
</dbReference>
<protein>
    <recommendedName>
        <fullName evidence="2">Ig-like domain-containing protein</fullName>
    </recommendedName>
</protein>
<reference evidence="3" key="1">
    <citation type="journal article" date="2023" name="DNA Res.">
        <title>Chromosome-level genome assembly of Phrynocephalus forsythii using third-generation DNA sequencing and Hi-C analysis.</title>
        <authorList>
            <person name="Qi Y."/>
            <person name="Zhao W."/>
            <person name="Zhao Y."/>
            <person name="Niu C."/>
            <person name="Cao S."/>
            <person name="Zhang Y."/>
        </authorList>
    </citation>
    <scope>NUCLEOTIDE SEQUENCE</scope>
    <source>
        <tissue evidence="3">Muscle</tissue>
    </source>
</reference>
<sequence>MPPAPTLSRDPEYPVYVQGERVTLFCSAPEGWDAIGYIFYQRQKSWRPWQLPDSRMGPYQKIIVSENTAGEYSCEYSVLLSGIEMVSNKSNPTSVTMTGHLRRPQVSVFPKRDVYSSGESIYLTCSAPESRSVSEIRFFNDMRLLQILRPSSHPAPFTIAHSLRLLPQDGGKYSCLYCIVESGREMTSPESNFISLLVMASCYHHPRDDNRHLASCSKARINGLHIQPFTVKGTLQHPNQHQLKSHY</sequence>
<dbReference type="Proteomes" id="UP001142489">
    <property type="component" value="Unassembled WGS sequence"/>
</dbReference>
<accession>A0A9Q0XFA1</accession>
<evidence type="ECO:0000313" key="3">
    <source>
        <dbReference type="EMBL" id="KAJ7313171.1"/>
    </source>
</evidence>
<dbReference type="OrthoDB" id="9050364at2759"/>
<gene>
    <name evidence="3" type="ORF">JRQ81_004445</name>
</gene>
<keyword evidence="4" id="KW-1185">Reference proteome</keyword>
<dbReference type="Pfam" id="PF13895">
    <property type="entry name" value="Ig_2"/>
    <property type="match status" value="1"/>
</dbReference>
<evidence type="ECO:0000256" key="1">
    <source>
        <dbReference type="ARBA" id="ARBA00023157"/>
    </source>
</evidence>
<dbReference type="SMART" id="SM00409">
    <property type="entry name" value="IG"/>
    <property type="match status" value="2"/>
</dbReference>
<dbReference type="InterPro" id="IPR007110">
    <property type="entry name" value="Ig-like_dom"/>
</dbReference>
<dbReference type="Gene3D" id="2.60.40.10">
    <property type="entry name" value="Immunoglobulins"/>
    <property type="match status" value="2"/>
</dbReference>
<dbReference type="InterPro" id="IPR013783">
    <property type="entry name" value="Ig-like_fold"/>
</dbReference>
<feature type="domain" description="Ig-like" evidence="2">
    <location>
        <begin position="104"/>
        <end position="175"/>
    </location>
</feature>
<dbReference type="AlphaFoldDB" id="A0A9Q0XFA1"/>
<organism evidence="3 4">
    <name type="scientific">Phrynocephalus forsythii</name>
    <dbReference type="NCBI Taxonomy" id="171643"/>
    <lineage>
        <taxon>Eukaryota</taxon>
        <taxon>Metazoa</taxon>
        <taxon>Chordata</taxon>
        <taxon>Craniata</taxon>
        <taxon>Vertebrata</taxon>
        <taxon>Euteleostomi</taxon>
        <taxon>Lepidosauria</taxon>
        <taxon>Squamata</taxon>
        <taxon>Bifurcata</taxon>
        <taxon>Unidentata</taxon>
        <taxon>Episquamata</taxon>
        <taxon>Toxicofera</taxon>
        <taxon>Iguania</taxon>
        <taxon>Acrodonta</taxon>
        <taxon>Agamidae</taxon>
        <taxon>Agaminae</taxon>
        <taxon>Phrynocephalus</taxon>
    </lineage>
</organism>
<dbReference type="SUPFAM" id="SSF48726">
    <property type="entry name" value="Immunoglobulin"/>
    <property type="match status" value="2"/>
</dbReference>
<dbReference type="EMBL" id="JAPFRF010000012">
    <property type="protein sequence ID" value="KAJ7313171.1"/>
    <property type="molecule type" value="Genomic_DNA"/>
</dbReference>
<dbReference type="PANTHER" id="PTHR11738:SF186">
    <property type="entry name" value="OSTEOCLAST-ASSOCIATED IMMUNOGLOBULIN-LIKE RECEPTOR"/>
    <property type="match status" value="1"/>
</dbReference>
<dbReference type="PROSITE" id="PS50835">
    <property type="entry name" value="IG_LIKE"/>
    <property type="match status" value="1"/>
</dbReference>
<dbReference type="InterPro" id="IPR003599">
    <property type="entry name" value="Ig_sub"/>
</dbReference>